<dbReference type="InterPro" id="IPR000743">
    <property type="entry name" value="Glyco_hydro_28"/>
</dbReference>
<dbReference type="Gene3D" id="2.160.20.10">
    <property type="entry name" value="Single-stranded right-handed beta-helix, Pectin lyase-like"/>
    <property type="match status" value="1"/>
</dbReference>
<dbReference type="PROSITE" id="PS00502">
    <property type="entry name" value="POLYGALACTURONASE"/>
    <property type="match status" value="1"/>
</dbReference>
<evidence type="ECO:0000256" key="3">
    <source>
        <dbReference type="ARBA" id="ARBA00023295"/>
    </source>
</evidence>
<dbReference type="PANTHER" id="PTHR31339:SF9">
    <property type="entry name" value="PLASMIN AND FIBRONECTIN-BINDING PROTEIN A"/>
    <property type="match status" value="1"/>
</dbReference>
<evidence type="ECO:0000313" key="6">
    <source>
        <dbReference type="EMBL" id="GEN78003.1"/>
    </source>
</evidence>
<comment type="similarity">
    <text evidence="1 4">Belongs to the glycosyl hydrolase 28 family.</text>
</comment>
<proteinExistence type="inferred from homology"/>
<feature type="chain" id="PRO_5021716618" evidence="5">
    <location>
        <begin position="23"/>
        <end position="555"/>
    </location>
</feature>
<dbReference type="SUPFAM" id="SSF51126">
    <property type="entry name" value="Pectin lyase-like"/>
    <property type="match status" value="1"/>
</dbReference>
<gene>
    <name evidence="6" type="ORF">CHA01nite_37430</name>
</gene>
<evidence type="ECO:0000256" key="2">
    <source>
        <dbReference type="ARBA" id="ARBA00022801"/>
    </source>
</evidence>
<comment type="caution">
    <text evidence="6">The sequence shown here is derived from an EMBL/GenBank/DDBJ whole genome shotgun (WGS) entry which is preliminary data.</text>
</comment>
<evidence type="ECO:0000256" key="1">
    <source>
        <dbReference type="ARBA" id="ARBA00008834"/>
    </source>
</evidence>
<dbReference type="InterPro" id="IPR012334">
    <property type="entry name" value="Pectin_lyas_fold"/>
</dbReference>
<dbReference type="InterPro" id="IPR051801">
    <property type="entry name" value="GH28_Enzymes"/>
</dbReference>
<protein>
    <submittedName>
        <fullName evidence="6">Glycoside hydrolase</fullName>
    </submittedName>
</protein>
<evidence type="ECO:0000256" key="4">
    <source>
        <dbReference type="RuleBase" id="RU361169"/>
    </source>
</evidence>
<keyword evidence="3 4" id="KW-0326">Glycosidase</keyword>
<keyword evidence="5" id="KW-0732">Signal</keyword>
<dbReference type="InterPro" id="IPR011050">
    <property type="entry name" value="Pectin_lyase_fold/virulence"/>
</dbReference>
<keyword evidence="7" id="KW-1185">Reference proteome</keyword>
<dbReference type="InterPro" id="IPR006626">
    <property type="entry name" value="PbH1"/>
</dbReference>
<dbReference type="AlphaFoldDB" id="A0A511YS30"/>
<feature type="signal peptide" evidence="5">
    <location>
        <begin position="1"/>
        <end position="22"/>
    </location>
</feature>
<keyword evidence="2 4" id="KW-0378">Hydrolase</keyword>
<dbReference type="PANTHER" id="PTHR31339">
    <property type="entry name" value="PECTIN LYASE-RELATED"/>
    <property type="match status" value="1"/>
</dbReference>
<dbReference type="Proteomes" id="UP000321863">
    <property type="component" value="Unassembled WGS sequence"/>
</dbReference>
<accession>A0A511YS30</accession>
<dbReference type="Pfam" id="PF00295">
    <property type="entry name" value="Glyco_hydro_28"/>
    <property type="match status" value="1"/>
</dbReference>
<dbReference type="SMART" id="SM00710">
    <property type="entry name" value="PbH1"/>
    <property type="match status" value="6"/>
</dbReference>
<sequence>MKKSFILTGLAAALIFSAQVSAQNADIYKNIEFKMPQVAETSFPANTVSITQFGGVAGGTVKNTEAFRKAMDALSKKGGGTLMVPRGMWLTGPIELKSNINLHVEEGAFIIFSKDKNDYPLVDVSFEGLNTIRCQSPISAKNATNIAITGKGVIDGSGDAWRAVKKSKVSESQWKEITASGGILSSDGKNWYPSESYKKGLESSSNFNVPDKISKDQLVTVKDFLRPVMVSLVGCDKVLLDGPTFQNSPAWNLHPLMCSNVILKNLTVRNPWYSQNGDGVDLESCKNVLIYDSSFDVGDDAICIKSGKDEDGRKRGMPTENVIIKNNIVYHGHGGFVVGSEMSGGARNIHVSDCTFIGTDIGLRFKTTRGRGGIVENIYIKNIDMINIPTQVIGFNMFYEGASPVLEDGQKKEGNEVPEKTYPVTAETPVFRNIFFKNITAVNSDEAITLSGLAEMNIKNIVIEDSQFDTKKALTIVDADGIQLKNVKLKYSEGTGAIIYNSKNINLSTVKFESANKPYIKVLGNKTTAVLLPKEIRADKNLVSVGTGVNKNAVQ</sequence>
<dbReference type="GO" id="GO:0005975">
    <property type="term" value="P:carbohydrate metabolic process"/>
    <property type="evidence" value="ECO:0007669"/>
    <property type="project" value="InterPro"/>
</dbReference>
<dbReference type="OrthoDB" id="9795222at2"/>
<dbReference type="EMBL" id="BJYJ01000041">
    <property type="protein sequence ID" value="GEN78003.1"/>
    <property type="molecule type" value="Genomic_DNA"/>
</dbReference>
<evidence type="ECO:0000313" key="7">
    <source>
        <dbReference type="Proteomes" id="UP000321863"/>
    </source>
</evidence>
<dbReference type="GO" id="GO:0004650">
    <property type="term" value="F:polygalacturonase activity"/>
    <property type="evidence" value="ECO:0007669"/>
    <property type="project" value="InterPro"/>
</dbReference>
<organism evidence="6 7">
    <name type="scientific">Chryseobacterium hagamense</name>
    <dbReference type="NCBI Taxonomy" id="395935"/>
    <lineage>
        <taxon>Bacteria</taxon>
        <taxon>Pseudomonadati</taxon>
        <taxon>Bacteroidota</taxon>
        <taxon>Flavobacteriia</taxon>
        <taxon>Flavobacteriales</taxon>
        <taxon>Weeksellaceae</taxon>
        <taxon>Chryseobacterium group</taxon>
        <taxon>Chryseobacterium</taxon>
    </lineage>
</organism>
<reference evidence="6 7" key="1">
    <citation type="submission" date="2019-07" db="EMBL/GenBank/DDBJ databases">
        <title>Whole genome shotgun sequence of Chryseobacterium hagamense NBRC 105253.</title>
        <authorList>
            <person name="Hosoyama A."/>
            <person name="Uohara A."/>
            <person name="Ohji S."/>
            <person name="Ichikawa N."/>
        </authorList>
    </citation>
    <scope>NUCLEOTIDE SEQUENCE [LARGE SCALE GENOMIC DNA]</scope>
    <source>
        <strain evidence="6 7">NBRC 105253</strain>
    </source>
</reference>
<dbReference type="RefSeq" id="WP_146944299.1">
    <property type="nucleotide sequence ID" value="NZ_BJYJ01000041.1"/>
</dbReference>
<evidence type="ECO:0000256" key="5">
    <source>
        <dbReference type="SAM" id="SignalP"/>
    </source>
</evidence>
<name>A0A511YS30_9FLAO</name>